<dbReference type="KEGG" id="vg:65246867"/>
<sequence>MASSKQNTKIYVNKVEHNITDIREVNIHGKKFKVSDGLQGSRLNNFTDVTYNTLTELALTSDPYKITDYMGNISISECYKIITNSEKMNRAKKAGNIQRVKGLHNDVSVFNIVPNAQPSNIFNTLSYNRFMAIPIAAIRLNRTSHSYDWDKHEYVNKGPKVVEPGLDQGNKLALAIGMSPDHDYYWFYATGYEYTFDMFPIEVIATTIFRVKHREELKLTKMQNEDIVRATASQMFKKNANIKDLFEKLGVARIKTEYQKLCDNRTTSITVKKTTDFMNELENIFN</sequence>
<evidence type="ECO:0000313" key="5">
    <source>
        <dbReference type="Proteomes" id="UP000675993"/>
    </source>
</evidence>
<dbReference type="GO" id="GO:0019013">
    <property type="term" value="C:viral nucleocapsid"/>
    <property type="evidence" value="ECO:0007669"/>
    <property type="project" value="UniProtKB-KW"/>
</dbReference>
<dbReference type="Proteomes" id="UP000675993">
    <property type="component" value="Genome"/>
</dbReference>
<evidence type="ECO:0000256" key="2">
    <source>
        <dbReference type="ARBA" id="ARBA00022561"/>
    </source>
</evidence>
<reference evidence="4" key="1">
    <citation type="submission" date="2018-04" db="EMBL/GenBank/DDBJ databases">
        <title>Ti ringspot-associated virus: a novel Emaravirus infecting Cordyline fruticosa with five RNA segments associated with ti ringspot disease.</title>
        <authorList>
            <person name="Olmedo Velarde A."/>
            <person name="Park A."/>
            <person name="Melzer M.J."/>
        </authorList>
    </citation>
    <scope>NUCLEOTIDE SEQUENCE</scope>
    <source>
        <strain evidence="4">UH_Manoa</strain>
    </source>
</reference>
<accession>A0A513PVV6</accession>
<evidence type="ECO:0000313" key="4">
    <source>
        <dbReference type="EMBL" id="QAB47309.1"/>
    </source>
</evidence>
<dbReference type="EMBL" id="MH223637">
    <property type="protein sequence ID" value="QAB47309.1"/>
    <property type="molecule type" value="Genomic_RNA"/>
</dbReference>
<dbReference type="InterPro" id="IPR057839">
    <property type="entry name" value="Fimo_NCAP"/>
</dbReference>
<keyword evidence="3" id="KW-0946">Virion</keyword>
<evidence type="ECO:0000256" key="3">
    <source>
        <dbReference type="ARBA" id="ARBA00022844"/>
    </source>
</evidence>
<evidence type="ECO:0000256" key="1">
    <source>
        <dbReference type="ARBA" id="ARBA00004328"/>
    </source>
</evidence>
<keyword evidence="2" id="KW-0167">Capsid protein</keyword>
<organism evidence="4 5">
    <name type="scientific">Emaravirus cordylinae</name>
    <dbReference type="NCBI Taxonomy" id="2099567"/>
    <lineage>
        <taxon>Viruses</taxon>
        <taxon>Riboviria</taxon>
        <taxon>Orthornavirae</taxon>
        <taxon>Negarnaviricota</taxon>
        <taxon>Polyploviricotina</taxon>
        <taxon>Bunyaviricetes</taxon>
        <taxon>Elliovirales</taxon>
        <taxon>Fimoviridae</taxon>
        <taxon>Emaravirus</taxon>
    </lineage>
</organism>
<keyword evidence="4" id="KW-0543">Viral nucleoprotein</keyword>
<name>A0A513PVV6_9VIRU</name>
<dbReference type="GeneID" id="65246867"/>
<keyword evidence="5" id="KW-1185">Reference proteome</keyword>
<comment type="subcellular location">
    <subcellularLocation>
        <location evidence="1">Virion</location>
    </subcellularLocation>
</comment>
<gene>
    <name evidence="4" type="primary">p3</name>
</gene>
<protein>
    <submittedName>
        <fullName evidence="4">Putative nucleocapsid protein</fullName>
    </submittedName>
</protein>
<dbReference type="RefSeq" id="YP_010088067.1">
    <property type="nucleotide sequence ID" value="NC_055643.1"/>
</dbReference>
<proteinExistence type="predicted"/>
<dbReference type="Pfam" id="PF25629">
    <property type="entry name" value="Fimo_NCAP"/>
    <property type="match status" value="1"/>
</dbReference>